<evidence type="ECO:0000313" key="2">
    <source>
        <dbReference type="Proteomes" id="UP001214201"/>
    </source>
</evidence>
<gene>
    <name evidence="1" type="ORF">K6978_11125</name>
</gene>
<keyword evidence="2" id="KW-1185">Reference proteome</keyword>
<evidence type="ECO:0000313" key="1">
    <source>
        <dbReference type="EMBL" id="WDM70020.1"/>
    </source>
</evidence>
<organism evidence="1 2">
    <name type="scientific">Xanthomonas cucurbitae</name>
    <dbReference type="NCBI Taxonomy" id="56453"/>
    <lineage>
        <taxon>Bacteria</taxon>
        <taxon>Pseudomonadati</taxon>
        <taxon>Pseudomonadota</taxon>
        <taxon>Gammaproteobacteria</taxon>
        <taxon>Lysobacterales</taxon>
        <taxon>Lysobacteraceae</taxon>
        <taxon>Xanthomonas</taxon>
    </lineage>
</organism>
<reference evidence="1 2" key="1">
    <citation type="submission" date="2021-08" db="EMBL/GenBank/DDBJ databases">
        <title>Genome sequences of Xanthomonas cucurbitae isolates from 5 Midwestern US states.</title>
        <authorList>
            <person name="Hind S.R."/>
        </authorList>
    </citation>
    <scope>NUCLEOTIDE SEQUENCE [LARGE SCALE GENOMIC DNA]</scope>
    <source>
        <strain evidence="1 2">OH_261</strain>
    </source>
</reference>
<name>A0ABY7Y840_9XANT</name>
<sequence>MRLADAYGAVKYKVDLKRLDEFFSALSCGIVYKTCKASLPENYRIGHIYHNFVGQTDPTIQAIENEIEKFYSGKPMDFMSFGEPGAKNERIYTVTIFGIPGYQSSITVVHVFFGVFKVTSMLTRTLSNNG</sequence>
<protein>
    <submittedName>
        <fullName evidence="1">Uncharacterized protein</fullName>
    </submittedName>
</protein>
<dbReference type="EMBL" id="CP082214">
    <property type="protein sequence ID" value="WDM70020.1"/>
    <property type="molecule type" value="Genomic_DNA"/>
</dbReference>
<proteinExistence type="predicted"/>
<dbReference type="RefSeq" id="WP_274397256.1">
    <property type="nucleotide sequence ID" value="NZ_CP082214.1"/>
</dbReference>
<dbReference type="Proteomes" id="UP001214201">
    <property type="component" value="Chromosome"/>
</dbReference>
<accession>A0ABY7Y840</accession>